<proteinExistence type="predicted"/>
<dbReference type="AlphaFoldDB" id="I1DWX1"/>
<accession>I1DWX1</accession>
<sequence length="49" mass="5453">MSPVIKAVDEGGKVALNDNLKSIDIFLDVYVWRSLVYELELGTSRVLSV</sequence>
<evidence type="ECO:0000313" key="2">
    <source>
        <dbReference type="Proteomes" id="UP000004374"/>
    </source>
</evidence>
<dbReference type="STRING" id="562729.RNAN_1522"/>
<dbReference type="EMBL" id="BAFK01000007">
    <property type="protein sequence ID" value="GAB58549.1"/>
    <property type="molecule type" value="Genomic_DNA"/>
</dbReference>
<dbReference type="Proteomes" id="UP000004374">
    <property type="component" value="Unassembled WGS sequence"/>
</dbReference>
<keyword evidence="2" id="KW-1185">Reference proteome</keyword>
<evidence type="ECO:0000313" key="1">
    <source>
        <dbReference type="EMBL" id="GAB58549.1"/>
    </source>
</evidence>
<gene>
    <name evidence="1" type="ORF">RNAN_1522</name>
</gene>
<name>I1DWX1_9GAMM</name>
<organism evidence="1 2">
    <name type="scientific">Rheinheimera nanhaiensis E407-8</name>
    <dbReference type="NCBI Taxonomy" id="562729"/>
    <lineage>
        <taxon>Bacteria</taxon>
        <taxon>Pseudomonadati</taxon>
        <taxon>Pseudomonadota</taxon>
        <taxon>Gammaproteobacteria</taxon>
        <taxon>Chromatiales</taxon>
        <taxon>Chromatiaceae</taxon>
        <taxon>Rheinheimera</taxon>
    </lineage>
</organism>
<protein>
    <submittedName>
        <fullName evidence="1">Uncharacterized protein</fullName>
    </submittedName>
</protein>
<reference evidence="1 2" key="1">
    <citation type="journal article" date="2012" name="J. Bacteriol.">
        <title>Genome Sequence of the Protease-Producing Bacterium Rheinheimera nanhaiensis E407-8T, Isolated from Deep-Sea Sediment of the South China Sea.</title>
        <authorList>
            <person name="Zhang X.-Y."/>
            <person name="Zhang Y.-J."/>
            <person name="Qin Q.-L."/>
            <person name="Xie B.-B."/>
            <person name="Chen X.-L."/>
            <person name="Zhou B.-C."/>
            <person name="Zhang Y.-Z."/>
        </authorList>
    </citation>
    <scope>NUCLEOTIDE SEQUENCE [LARGE SCALE GENOMIC DNA]</scope>
    <source>
        <strain evidence="1 2">E407-8</strain>
    </source>
</reference>
<comment type="caution">
    <text evidence="1">The sequence shown here is derived from an EMBL/GenBank/DDBJ whole genome shotgun (WGS) entry which is preliminary data.</text>
</comment>